<organism evidence="1 2">
    <name type="scientific">Priestia aryabhattai</name>
    <name type="common">Bacillus aryabhattai</name>
    <dbReference type="NCBI Taxonomy" id="412384"/>
    <lineage>
        <taxon>Bacteria</taxon>
        <taxon>Bacillati</taxon>
        <taxon>Bacillota</taxon>
        <taxon>Bacilli</taxon>
        <taxon>Bacillales</taxon>
        <taxon>Bacillaceae</taxon>
        <taxon>Priestia</taxon>
    </lineage>
</organism>
<dbReference type="Proteomes" id="UP001269400">
    <property type="component" value="Unassembled WGS sequence"/>
</dbReference>
<gene>
    <name evidence="1" type="ORF">O0Q50_18735</name>
</gene>
<dbReference type="RefSeq" id="WP_316910444.1">
    <property type="nucleotide sequence ID" value="NZ_JAPTGD010000002.1"/>
</dbReference>
<evidence type="ECO:0000313" key="2">
    <source>
        <dbReference type="Proteomes" id="UP001269400"/>
    </source>
</evidence>
<proteinExistence type="predicted"/>
<protein>
    <recommendedName>
        <fullName evidence="3">Lipoprotein</fullName>
    </recommendedName>
</protein>
<sequence>MLLKKRYLLVGAAVPLLILNGCSIGDSTETRDIPIEKVDMSRYASKTANGIFDGVLNTKFVDIKINGEVKIFTVNDKAIKQLENLNEGDQIQFVYSLNGKTIQNELQSIVQVNGQEVENLTEEQKPVKNNLEAKKKVKEENGIEMEVNYPNTTKIVGAEKNSFIDGTFNVIDTYDWSNQTLKKDETEIRFHTVVDTIEDDIQKERWRAADILKEIGELHEKKESNRDGARFIFYAQNDDEYKEIMVLKNKYGYLRVETDTPYDEKEDTIAEVTAMLDTIE</sequence>
<reference evidence="1" key="1">
    <citation type="journal article" date="2022" name="J Environ Chem Eng">
        <title>Biodegradation of petroleum oil using a constructed nonpathogenic and heavy metal-tolerant bacterial consortium isolated from marine sponges.</title>
        <authorList>
            <person name="Dechsakulwatana C."/>
            <person name="Rungsihiranrut A."/>
            <person name="Muangchinda C."/>
            <person name="Ningthoujam R."/>
            <person name="Klankeo P."/>
            <person name="Pinyakong O."/>
        </authorList>
    </citation>
    <scope>NUCLEOTIDE SEQUENCE</scope>
    <source>
        <strain evidence="1">TL01-2</strain>
    </source>
</reference>
<reference evidence="1" key="2">
    <citation type="submission" date="2022-12" db="EMBL/GenBank/DDBJ databases">
        <authorList>
            <person name="Dechsakulwatana C."/>
            <person name="Rungsihiranrut A."/>
            <person name="Muangchinda C."/>
            <person name="Ningthoujam R."/>
            <person name="Klankeo P."/>
            <person name="Pinyakong O."/>
        </authorList>
    </citation>
    <scope>NUCLEOTIDE SEQUENCE</scope>
    <source>
        <strain evidence="1">TL01-2</strain>
    </source>
</reference>
<dbReference type="AlphaFoldDB" id="A0AAX6NCJ4"/>
<comment type="caution">
    <text evidence="1">The sequence shown here is derived from an EMBL/GenBank/DDBJ whole genome shotgun (WGS) entry which is preliminary data.</text>
</comment>
<evidence type="ECO:0008006" key="3">
    <source>
        <dbReference type="Google" id="ProtNLM"/>
    </source>
</evidence>
<name>A0AAX6NCJ4_PRIAR</name>
<accession>A0AAX6NCJ4</accession>
<evidence type="ECO:0000313" key="1">
    <source>
        <dbReference type="EMBL" id="MDU9693215.1"/>
    </source>
</evidence>
<dbReference type="EMBL" id="JAPTGD010000002">
    <property type="protein sequence ID" value="MDU9693215.1"/>
    <property type="molecule type" value="Genomic_DNA"/>
</dbReference>